<dbReference type="OrthoDB" id="2427704at2"/>
<dbReference type="InterPro" id="IPR027393">
    <property type="entry name" value="Virus_scaffolding_prot_C"/>
</dbReference>
<gene>
    <name evidence="2" type="ORF">F7732_15050</name>
</gene>
<organism evidence="2 3">
    <name type="scientific">Bacillus mesophilum</name>
    <dbReference type="NCBI Taxonomy" id="1071718"/>
    <lineage>
        <taxon>Bacteria</taxon>
        <taxon>Bacillati</taxon>
        <taxon>Bacillota</taxon>
        <taxon>Bacilli</taxon>
        <taxon>Bacillales</taxon>
        <taxon>Bacillaceae</taxon>
        <taxon>Bacillus</taxon>
    </lineage>
</organism>
<dbReference type="Gene3D" id="4.10.810.10">
    <property type="entry name" value="Virus Scaffolding Protein, Chain A"/>
    <property type="match status" value="1"/>
</dbReference>
<dbReference type="RefSeq" id="WP_151574831.1">
    <property type="nucleotide sequence ID" value="NZ_WBOT01000004.1"/>
</dbReference>
<keyword evidence="3" id="KW-1185">Reference proteome</keyword>
<dbReference type="InterPro" id="IPR014957">
    <property type="entry name" value="IDEAL_dom"/>
</dbReference>
<accession>A0A7V7UUL6</accession>
<dbReference type="AlphaFoldDB" id="A0A7V7UUL6"/>
<sequence length="106" mass="12070">MTNLQIGDWIKGQSADGELILGYIDSVNEQEQFAKVIVVTSDNNEAVGRRIPILQKQLKKIPNAKVTNIEQLRFLIDLALETGDREWFKELSNKLNSMKKLVDDVK</sequence>
<dbReference type="SMART" id="SM00914">
    <property type="entry name" value="IDEAL"/>
    <property type="match status" value="1"/>
</dbReference>
<protein>
    <submittedName>
        <fullName evidence="2">IDEAL domain-containing protein</fullName>
    </submittedName>
</protein>
<evidence type="ECO:0000313" key="3">
    <source>
        <dbReference type="Proteomes" id="UP000441354"/>
    </source>
</evidence>
<feature type="domain" description="IDEAL" evidence="1">
    <location>
        <begin position="60"/>
        <end position="95"/>
    </location>
</feature>
<dbReference type="Proteomes" id="UP000441354">
    <property type="component" value="Unassembled WGS sequence"/>
</dbReference>
<reference evidence="2 3" key="1">
    <citation type="journal article" date="2014" name="Arch. Microbiol.">
        <title>Bacillus mesophilum sp. nov., strain IITR-54T, a novel 4-chlorobiphenyl dechlorinating bacterium.</title>
        <authorList>
            <person name="Manickam N."/>
            <person name="Singh N.K."/>
            <person name="Bajaj A."/>
            <person name="Kumar R.M."/>
            <person name="Kaur G."/>
            <person name="Kaur N."/>
            <person name="Bala M."/>
            <person name="Kumar A."/>
            <person name="Mayilraj S."/>
        </authorList>
    </citation>
    <scope>NUCLEOTIDE SEQUENCE [LARGE SCALE GENOMIC DNA]</scope>
    <source>
        <strain evidence="2 3">IITR-54</strain>
    </source>
</reference>
<dbReference type="Pfam" id="PF08858">
    <property type="entry name" value="IDEAL"/>
    <property type="match status" value="1"/>
</dbReference>
<evidence type="ECO:0000313" key="2">
    <source>
        <dbReference type="EMBL" id="KAB2331975.1"/>
    </source>
</evidence>
<comment type="caution">
    <text evidence="2">The sequence shown here is derived from an EMBL/GenBank/DDBJ whole genome shotgun (WGS) entry which is preliminary data.</text>
</comment>
<dbReference type="EMBL" id="WBOT01000004">
    <property type="protein sequence ID" value="KAB2331975.1"/>
    <property type="molecule type" value="Genomic_DNA"/>
</dbReference>
<proteinExistence type="predicted"/>
<name>A0A7V7UUL6_9BACI</name>
<evidence type="ECO:0000259" key="1">
    <source>
        <dbReference type="SMART" id="SM00914"/>
    </source>
</evidence>